<keyword evidence="2" id="KW-1015">Disulfide bond</keyword>
<keyword evidence="1" id="KW-0732">Signal</keyword>
<sequence>GIWAESGPAPGSLSCSCPIPLTPGTLARGHDSMTWEALHLPLVLLLLASGSWAEFQEGELVWAVRQQVVSVKCPSKPLEGKYENKTWCKEISPGRCSKLVTSTRPQVMAQNPPHFIWDNPSAGFFIVIMTEITKKSSGNYWCGIDRGPEGNIHILRNISLVVTSMTTRSTFISDSDYCLSGGTFMMLFCAFLVTKILALTALLLFLAYRTQVTTNTMGVVAMAAPSPTKT</sequence>
<dbReference type="EMBL" id="CYRY02019178">
    <property type="protein sequence ID" value="VCW96737.1"/>
    <property type="molecule type" value="Genomic_DNA"/>
</dbReference>
<keyword evidence="4" id="KW-1133">Transmembrane helix</keyword>
<accession>A0A9X9LUN5</accession>
<dbReference type="InterPro" id="IPR052314">
    <property type="entry name" value="Immune_rcpt_domain"/>
</dbReference>
<keyword evidence="4" id="KW-0812">Transmembrane</keyword>
<comment type="caution">
    <text evidence="6">The sequence shown here is derived from an EMBL/GenBank/DDBJ whole genome shotgun (WGS) entry which is preliminary data.</text>
</comment>
<evidence type="ECO:0000256" key="1">
    <source>
        <dbReference type="ARBA" id="ARBA00022729"/>
    </source>
</evidence>
<feature type="non-terminal residue" evidence="6">
    <location>
        <position position="230"/>
    </location>
</feature>
<keyword evidence="4" id="KW-0472">Membrane</keyword>
<name>A0A9X9LUN5_GULGU</name>
<reference evidence="6 7" key="1">
    <citation type="submission" date="2018-10" db="EMBL/GenBank/DDBJ databases">
        <authorList>
            <person name="Ekblom R."/>
            <person name="Jareborg N."/>
        </authorList>
    </citation>
    <scope>NUCLEOTIDE SEQUENCE [LARGE SCALE GENOMIC DNA]</scope>
    <source>
        <tissue evidence="6">Muscle</tissue>
    </source>
</reference>
<evidence type="ECO:0000313" key="6">
    <source>
        <dbReference type="EMBL" id="VCW96737.1"/>
    </source>
</evidence>
<proteinExistence type="predicted"/>
<dbReference type="GO" id="GO:0038023">
    <property type="term" value="F:signaling receptor activity"/>
    <property type="evidence" value="ECO:0007669"/>
    <property type="project" value="TreeGrafter"/>
</dbReference>
<dbReference type="Pfam" id="PF07686">
    <property type="entry name" value="V-set"/>
    <property type="match status" value="1"/>
</dbReference>
<protein>
    <recommendedName>
        <fullName evidence="5">Immunoglobulin V-set domain-containing protein</fullName>
    </recommendedName>
</protein>
<feature type="domain" description="Immunoglobulin V-set" evidence="5">
    <location>
        <begin position="60"/>
        <end position="162"/>
    </location>
</feature>
<dbReference type="PANTHER" id="PTHR16423:SF7">
    <property type="entry name" value="NATURAL CYTOTOXICITY TRIGGERING RECEPTOR 2"/>
    <property type="match status" value="1"/>
</dbReference>
<dbReference type="PANTHER" id="PTHR16423">
    <property type="entry name" value="TREM-LIKE TRANSCRIPT PROTEIN"/>
    <property type="match status" value="1"/>
</dbReference>
<evidence type="ECO:0000313" key="7">
    <source>
        <dbReference type="Proteomes" id="UP000269945"/>
    </source>
</evidence>
<gene>
    <name evidence="6" type="ORF">BN2614_LOCUS1</name>
</gene>
<keyword evidence="3" id="KW-0393">Immunoglobulin domain</keyword>
<evidence type="ECO:0000256" key="3">
    <source>
        <dbReference type="ARBA" id="ARBA00023319"/>
    </source>
</evidence>
<dbReference type="GO" id="GO:0009986">
    <property type="term" value="C:cell surface"/>
    <property type="evidence" value="ECO:0007669"/>
    <property type="project" value="TreeGrafter"/>
</dbReference>
<dbReference type="InterPro" id="IPR013106">
    <property type="entry name" value="Ig_V-set"/>
</dbReference>
<dbReference type="SUPFAM" id="SSF48726">
    <property type="entry name" value="Immunoglobulin"/>
    <property type="match status" value="1"/>
</dbReference>
<organism evidence="6 7">
    <name type="scientific">Gulo gulo</name>
    <name type="common">Wolverine</name>
    <name type="synonym">Gluton</name>
    <dbReference type="NCBI Taxonomy" id="48420"/>
    <lineage>
        <taxon>Eukaryota</taxon>
        <taxon>Metazoa</taxon>
        <taxon>Chordata</taxon>
        <taxon>Craniata</taxon>
        <taxon>Vertebrata</taxon>
        <taxon>Euteleostomi</taxon>
        <taxon>Mammalia</taxon>
        <taxon>Eutheria</taxon>
        <taxon>Laurasiatheria</taxon>
        <taxon>Carnivora</taxon>
        <taxon>Caniformia</taxon>
        <taxon>Musteloidea</taxon>
        <taxon>Mustelidae</taxon>
        <taxon>Guloninae</taxon>
        <taxon>Gulo</taxon>
    </lineage>
</organism>
<keyword evidence="7" id="KW-1185">Reference proteome</keyword>
<evidence type="ECO:0000256" key="4">
    <source>
        <dbReference type="SAM" id="Phobius"/>
    </source>
</evidence>
<evidence type="ECO:0000256" key="2">
    <source>
        <dbReference type="ARBA" id="ARBA00023157"/>
    </source>
</evidence>
<dbReference type="AlphaFoldDB" id="A0A9X9LUN5"/>
<dbReference type="Gene3D" id="2.60.40.10">
    <property type="entry name" value="Immunoglobulins"/>
    <property type="match status" value="1"/>
</dbReference>
<evidence type="ECO:0000259" key="5">
    <source>
        <dbReference type="Pfam" id="PF07686"/>
    </source>
</evidence>
<dbReference type="InterPro" id="IPR036179">
    <property type="entry name" value="Ig-like_dom_sf"/>
</dbReference>
<feature type="transmembrane region" description="Helical" evidence="4">
    <location>
        <begin position="184"/>
        <end position="208"/>
    </location>
</feature>
<dbReference type="Proteomes" id="UP000269945">
    <property type="component" value="Unassembled WGS sequence"/>
</dbReference>
<dbReference type="InterPro" id="IPR013783">
    <property type="entry name" value="Ig-like_fold"/>
</dbReference>